<sequence length="261" mass="30320">MATTLGGCHFCFLMLSSYLLIQFINEARWRLFPRKVTPQEIRFLDAHFPYFSKLKPIHRKEFLEKLETILSTKKFVARGGLEEVTEEMEILIGATITMVIFGWKNLRLAHFHTVLVYPNTYFSTVNQVYHRGEVNPKHGLIVVSWKCFVEGLANPSDGLNVGIHEVAHALKLANWIHTDNEQEFSPQSWANYNQWVPNELEKIRSGSSSFFRESAGLNEHEFFAVAVESFFERSLEFKNYHPQLYTALVHLLRQDPLVLMN</sequence>
<dbReference type="PATRIC" id="fig|1727163.4.peg.25"/>
<keyword evidence="1" id="KW-1133">Transmembrane helix</keyword>
<proteinExistence type="predicted"/>
<name>A0A142EI21_9BACT</name>
<keyword evidence="1" id="KW-0812">Transmembrane</keyword>
<evidence type="ECO:0000313" key="3">
    <source>
        <dbReference type="Proteomes" id="UP000073816"/>
    </source>
</evidence>
<organism evidence="2 3">
    <name type="scientific">Algoriphagus sanaruensis</name>
    <dbReference type="NCBI Taxonomy" id="1727163"/>
    <lineage>
        <taxon>Bacteria</taxon>
        <taxon>Pseudomonadati</taxon>
        <taxon>Bacteroidota</taxon>
        <taxon>Cytophagia</taxon>
        <taxon>Cytophagales</taxon>
        <taxon>Cyclobacteriaceae</taxon>
        <taxon>Algoriphagus</taxon>
    </lineage>
</organism>
<dbReference type="EMBL" id="CP012836">
    <property type="protein sequence ID" value="AMQ54776.1"/>
    <property type="molecule type" value="Genomic_DNA"/>
</dbReference>
<accession>A0A142EI21</accession>
<feature type="transmembrane region" description="Helical" evidence="1">
    <location>
        <begin position="6"/>
        <end position="25"/>
    </location>
</feature>
<evidence type="ECO:0000313" key="2">
    <source>
        <dbReference type="EMBL" id="AMQ54776.1"/>
    </source>
</evidence>
<dbReference type="InterPro" id="IPR042252">
    <property type="entry name" value="MtfA_N"/>
</dbReference>
<dbReference type="GO" id="GO:0005829">
    <property type="term" value="C:cytosol"/>
    <property type="evidence" value="ECO:0007669"/>
    <property type="project" value="TreeGrafter"/>
</dbReference>
<gene>
    <name evidence="2" type="ORF">AO498_00115</name>
</gene>
<dbReference type="RefSeq" id="WP_236778620.1">
    <property type="nucleotide sequence ID" value="NZ_CP012836.1"/>
</dbReference>
<dbReference type="Gene3D" id="1.10.472.150">
    <property type="entry name" value="Glucose-regulated metallo-peptidase M90, N-terminal domain"/>
    <property type="match status" value="1"/>
</dbReference>
<reference evidence="2 3" key="2">
    <citation type="journal article" date="2016" name="Genome Announc.">
        <title>Complete Genome Sequence of Algoriphagus sp. Strain M8-2, Isolated from a Brackish Lake.</title>
        <authorList>
            <person name="Muraguchi Y."/>
            <person name="Kushimoto K."/>
            <person name="Ohtsubo Y."/>
            <person name="Suzuki T."/>
            <person name="Dohra H."/>
            <person name="Kimbara K."/>
            <person name="Shintani M."/>
        </authorList>
    </citation>
    <scope>NUCLEOTIDE SEQUENCE [LARGE SCALE GENOMIC DNA]</scope>
    <source>
        <strain evidence="2 3">M8-2</strain>
    </source>
</reference>
<dbReference type="KEGG" id="alm:AO498_00115"/>
<protein>
    <submittedName>
        <fullName evidence="2">DgsA anti-repressor MtfA</fullName>
    </submittedName>
</protein>
<dbReference type="Pfam" id="PF06167">
    <property type="entry name" value="Peptidase_M90"/>
    <property type="match status" value="1"/>
</dbReference>
<reference evidence="3" key="1">
    <citation type="submission" date="2015-09" db="EMBL/GenBank/DDBJ databases">
        <title>Complete sequence of Algoriphagus sp. M8-2.</title>
        <authorList>
            <person name="Shintani M."/>
        </authorList>
    </citation>
    <scope>NUCLEOTIDE SEQUENCE [LARGE SCALE GENOMIC DNA]</scope>
    <source>
        <strain evidence="3">M8-2</strain>
    </source>
</reference>
<dbReference type="InterPro" id="IPR010384">
    <property type="entry name" value="MtfA_fam"/>
</dbReference>
<dbReference type="PANTHER" id="PTHR30164">
    <property type="entry name" value="MTFA PEPTIDASE"/>
    <property type="match status" value="1"/>
</dbReference>
<dbReference type="GO" id="GO:0004177">
    <property type="term" value="F:aminopeptidase activity"/>
    <property type="evidence" value="ECO:0007669"/>
    <property type="project" value="TreeGrafter"/>
</dbReference>
<evidence type="ECO:0000256" key="1">
    <source>
        <dbReference type="SAM" id="Phobius"/>
    </source>
</evidence>
<keyword evidence="3" id="KW-1185">Reference proteome</keyword>
<dbReference type="GO" id="GO:0008237">
    <property type="term" value="F:metallopeptidase activity"/>
    <property type="evidence" value="ECO:0007669"/>
    <property type="project" value="InterPro"/>
</dbReference>
<dbReference type="AlphaFoldDB" id="A0A142EI21"/>
<dbReference type="Proteomes" id="UP000073816">
    <property type="component" value="Chromosome"/>
</dbReference>
<dbReference type="InterPro" id="IPR024079">
    <property type="entry name" value="MetalloPept_cat_dom_sf"/>
</dbReference>
<dbReference type="STRING" id="1727163.AO498_00115"/>
<dbReference type="Gene3D" id="3.40.390.10">
    <property type="entry name" value="Collagenase (Catalytic Domain)"/>
    <property type="match status" value="1"/>
</dbReference>
<dbReference type="SUPFAM" id="SSF55486">
    <property type="entry name" value="Metalloproteases ('zincins'), catalytic domain"/>
    <property type="match status" value="1"/>
</dbReference>
<keyword evidence="1" id="KW-0472">Membrane</keyword>
<dbReference type="CDD" id="cd20170">
    <property type="entry name" value="Peptidase_M90-like"/>
    <property type="match status" value="1"/>
</dbReference>
<dbReference type="PANTHER" id="PTHR30164:SF2">
    <property type="entry name" value="PROTEIN MTFA"/>
    <property type="match status" value="1"/>
</dbReference>